<feature type="region of interest" description="Disordered" evidence="1">
    <location>
        <begin position="1"/>
        <end position="41"/>
    </location>
</feature>
<protein>
    <submittedName>
        <fullName evidence="3">Uncharacterized protein LOC109471038 isoform X2</fullName>
    </submittedName>
</protein>
<dbReference type="AlphaFoldDB" id="A0A6P4YVL0"/>
<evidence type="ECO:0000313" key="3">
    <source>
        <dbReference type="RefSeq" id="XP_019625774.1"/>
    </source>
</evidence>
<gene>
    <name evidence="3" type="primary">LOC109471038</name>
</gene>
<dbReference type="GeneID" id="109471038"/>
<organism evidence="2 3">
    <name type="scientific">Branchiostoma belcheri</name>
    <name type="common">Amphioxus</name>
    <dbReference type="NCBI Taxonomy" id="7741"/>
    <lineage>
        <taxon>Eukaryota</taxon>
        <taxon>Metazoa</taxon>
        <taxon>Chordata</taxon>
        <taxon>Cephalochordata</taxon>
        <taxon>Leptocardii</taxon>
        <taxon>Amphioxiformes</taxon>
        <taxon>Branchiostomatidae</taxon>
        <taxon>Branchiostoma</taxon>
    </lineage>
</organism>
<evidence type="ECO:0000256" key="1">
    <source>
        <dbReference type="SAM" id="MobiDB-lite"/>
    </source>
</evidence>
<proteinExistence type="predicted"/>
<dbReference type="PANTHER" id="PTHR31751">
    <property type="entry name" value="SI:CH211-108C17.2-RELATED-RELATED"/>
    <property type="match status" value="1"/>
</dbReference>
<feature type="compositionally biased region" description="Basic residues" evidence="1">
    <location>
        <begin position="652"/>
        <end position="678"/>
    </location>
</feature>
<sequence>MLRAASTLANRAEKRKSWPSETPDAVRARNKKRRDAVSEGRADKPYNMTILGSAEEIADFRFKLKDVCGKMGEEGGKKVSFREGIFTALSFWLEARENADAARLLADCGELGPAGSPWKQRNGYSAASPNTMDEPIFFTTPTAISCLASRVHDHAIKCPGALAMKDPPMMLGHAAKVVLECGSNHKVMWDSSPHFFKRFLVNYRMAHGFFSSGIRPIQYQKICTAAGIGAIEDSNLRNHFEPMYSEVVAKLAQESCALALQEEIALQSETDGDEYRGISIVSDARHCWRKNAQFSDVVFLGDRSHKALRVETVSKEDIRYAQSHEKEGVERFYRWADGKGLEIVVHAHDNNASVNKIVEDRAAAGHPTVNGNDTWHATKSIAKNMKTITSGAQRREGTTWFLDLADKAAAVKTHIYWAMKNCGGDAERLRGFIDNIINHYKGDHSSCHHTSRCRVEGDDYVPWRKPIANPKAEEKLREFLRKTVVYKKAENYVHAKDTHYVESFNNAMLVYHDKRITFGRTNYLLRVNLAILDWNEHVDRAHTSVWTIEDARNPRKQQGKKQLVAKSYGFLAEVWAQFMEKAWNHGFQVPEEDGAEAGAPAEDAPVEDGAVGGEPVDGPGAEDAPGEDGAVRGEPVEDAPGNDAPLEQPRGRPGRGRRGQGRRGRGRRGRARGRLVIS</sequence>
<keyword evidence="2" id="KW-1185">Reference proteome</keyword>
<feature type="region of interest" description="Disordered" evidence="1">
    <location>
        <begin position="591"/>
        <end position="678"/>
    </location>
</feature>
<name>A0A6P4YVL0_BRABE</name>
<reference evidence="3" key="1">
    <citation type="submission" date="2025-08" db="UniProtKB">
        <authorList>
            <consortium name="RefSeq"/>
        </authorList>
    </citation>
    <scope>IDENTIFICATION</scope>
    <source>
        <tissue evidence="3">Gonad</tissue>
    </source>
</reference>
<evidence type="ECO:0000313" key="2">
    <source>
        <dbReference type="Proteomes" id="UP000515135"/>
    </source>
</evidence>
<accession>A0A6P4YVL0</accession>
<dbReference type="RefSeq" id="XP_019625774.1">
    <property type="nucleotide sequence ID" value="XM_019770215.1"/>
</dbReference>
<dbReference type="Proteomes" id="UP000515135">
    <property type="component" value="Unplaced"/>
</dbReference>
<dbReference type="OrthoDB" id="5977315at2759"/>